<dbReference type="SUPFAM" id="SSF56300">
    <property type="entry name" value="Metallo-dependent phosphatases"/>
    <property type="match status" value="1"/>
</dbReference>
<dbReference type="InterPro" id="IPR029052">
    <property type="entry name" value="Metallo-depent_PP-like"/>
</dbReference>
<proteinExistence type="predicted"/>
<dbReference type="GO" id="GO:0016787">
    <property type="term" value="F:hydrolase activity"/>
    <property type="evidence" value="ECO:0007669"/>
    <property type="project" value="InterPro"/>
</dbReference>
<dbReference type="InterPro" id="IPR050535">
    <property type="entry name" value="DNA_Repair-Maintenance_Comp"/>
</dbReference>
<evidence type="ECO:0000259" key="1">
    <source>
        <dbReference type="Pfam" id="PF00149"/>
    </source>
</evidence>
<gene>
    <name evidence="2" type="ORF">UFOPK3772_03163</name>
</gene>
<dbReference type="Gene3D" id="3.60.21.10">
    <property type="match status" value="1"/>
</dbReference>
<dbReference type="PANTHER" id="PTHR30337:SF7">
    <property type="entry name" value="PHOSPHOESTERASE"/>
    <property type="match status" value="1"/>
</dbReference>
<dbReference type="AlphaFoldDB" id="A0A6J7LSX7"/>
<dbReference type="EMBL" id="CAFBNE010000164">
    <property type="protein sequence ID" value="CAB4968949.1"/>
    <property type="molecule type" value="Genomic_DNA"/>
</dbReference>
<dbReference type="InterPro" id="IPR004843">
    <property type="entry name" value="Calcineurin-like_PHP"/>
</dbReference>
<organism evidence="2">
    <name type="scientific">freshwater metagenome</name>
    <dbReference type="NCBI Taxonomy" id="449393"/>
    <lineage>
        <taxon>unclassified sequences</taxon>
        <taxon>metagenomes</taxon>
        <taxon>ecological metagenomes</taxon>
    </lineage>
</organism>
<dbReference type="PANTHER" id="PTHR30337">
    <property type="entry name" value="COMPONENT OF ATP-DEPENDENT DSDNA EXONUCLEASE"/>
    <property type="match status" value="1"/>
</dbReference>
<evidence type="ECO:0000313" key="2">
    <source>
        <dbReference type="EMBL" id="CAB4968949.1"/>
    </source>
</evidence>
<reference evidence="2" key="1">
    <citation type="submission" date="2020-05" db="EMBL/GenBank/DDBJ databases">
        <authorList>
            <person name="Chiriac C."/>
            <person name="Salcher M."/>
            <person name="Ghai R."/>
            <person name="Kavagutti S V."/>
        </authorList>
    </citation>
    <scope>NUCLEOTIDE SEQUENCE</scope>
</reference>
<sequence length="365" mass="39498">MRLLLVSDVHLDTPFTWAGPEVARDRRRAIRASLERAVAVADERKVDAFLVAGDLYEQELFAPDTSAFLRTLFGSIGIPVLISPGNHDWYGPQSIYRQETWTPNVHIFTEDRLTPVELADGFTLWGAAHRAPANTDGFLDGFAVDRGGINVALFHGSEQGAFAWQESGKVAHAPFQAEQIPAAGLHHALVGHFHTPQMGDWHTYPGNPDPLAFGEVGVRGAVLVAVHADGSVDRETIPVAASIVHDVPVDVTGITNSTEAGQRVATAIAGLKGTVRATITGEIGPDVDMKVGDFRHLGEHLDAFVPRLGRLTVAYDVEAFKAEATVRGQFTREVLESDLDEDAKRRVLITGLRALDGRSGDLEVN</sequence>
<accession>A0A6J7LSX7</accession>
<name>A0A6J7LSX7_9ZZZZ</name>
<dbReference type="Pfam" id="PF00149">
    <property type="entry name" value="Metallophos"/>
    <property type="match status" value="1"/>
</dbReference>
<protein>
    <submittedName>
        <fullName evidence="2">Unannotated protein</fullName>
    </submittedName>
</protein>
<feature type="domain" description="Calcineurin-like phosphoesterase" evidence="1">
    <location>
        <begin position="1"/>
        <end position="195"/>
    </location>
</feature>